<comment type="subcellular location">
    <subcellularLocation>
        <location evidence="1">Membrane</location>
        <topology evidence="1">Multi-pass membrane protein</topology>
    </subcellularLocation>
</comment>
<feature type="transmembrane region" description="Helical" evidence="6">
    <location>
        <begin position="327"/>
        <end position="352"/>
    </location>
</feature>
<feature type="transmembrane region" description="Helical" evidence="6">
    <location>
        <begin position="63"/>
        <end position="84"/>
    </location>
</feature>
<evidence type="ECO:0000256" key="1">
    <source>
        <dbReference type="ARBA" id="ARBA00004141"/>
    </source>
</evidence>
<dbReference type="GO" id="GO:0005886">
    <property type="term" value="C:plasma membrane"/>
    <property type="evidence" value="ECO:0007669"/>
    <property type="project" value="TreeGrafter"/>
</dbReference>
<dbReference type="InterPro" id="IPR036259">
    <property type="entry name" value="MFS_trans_sf"/>
</dbReference>
<keyword evidence="8" id="KW-1185">Reference proteome</keyword>
<feature type="transmembrane region" description="Helical" evidence="6">
    <location>
        <begin position="461"/>
        <end position="481"/>
    </location>
</feature>
<gene>
    <name evidence="7" type="ORF">BGW36DRAFT_409487</name>
</gene>
<protein>
    <submittedName>
        <fullName evidence="7">Major facilitator superfamily domain-containing protein</fullName>
    </submittedName>
</protein>
<keyword evidence="2 6" id="KW-0812">Transmembrane</keyword>
<dbReference type="Gene3D" id="1.20.1250.20">
    <property type="entry name" value="MFS general substrate transporter like domains"/>
    <property type="match status" value="1"/>
</dbReference>
<organism evidence="7 8">
    <name type="scientific">Talaromyces proteolyticus</name>
    <dbReference type="NCBI Taxonomy" id="1131652"/>
    <lineage>
        <taxon>Eukaryota</taxon>
        <taxon>Fungi</taxon>
        <taxon>Dikarya</taxon>
        <taxon>Ascomycota</taxon>
        <taxon>Pezizomycotina</taxon>
        <taxon>Eurotiomycetes</taxon>
        <taxon>Eurotiomycetidae</taxon>
        <taxon>Eurotiales</taxon>
        <taxon>Trichocomaceae</taxon>
        <taxon>Talaromyces</taxon>
        <taxon>Talaromyces sect. Bacilispori</taxon>
    </lineage>
</organism>
<dbReference type="SUPFAM" id="SSF103473">
    <property type="entry name" value="MFS general substrate transporter"/>
    <property type="match status" value="1"/>
</dbReference>
<evidence type="ECO:0000256" key="6">
    <source>
        <dbReference type="SAM" id="Phobius"/>
    </source>
</evidence>
<feature type="transmembrane region" description="Helical" evidence="6">
    <location>
        <begin position="135"/>
        <end position="155"/>
    </location>
</feature>
<evidence type="ECO:0000256" key="5">
    <source>
        <dbReference type="SAM" id="MobiDB-lite"/>
    </source>
</evidence>
<feature type="transmembrane region" description="Helical" evidence="6">
    <location>
        <begin position="273"/>
        <end position="291"/>
    </location>
</feature>
<comment type="caution">
    <text evidence="7">The sequence shown here is derived from an EMBL/GenBank/DDBJ whole genome shotgun (WGS) entry which is preliminary data.</text>
</comment>
<evidence type="ECO:0000313" key="8">
    <source>
        <dbReference type="Proteomes" id="UP001201262"/>
    </source>
</evidence>
<dbReference type="Pfam" id="PF07690">
    <property type="entry name" value="MFS_1"/>
    <property type="match status" value="1"/>
</dbReference>
<dbReference type="Proteomes" id="UP001201262">
    <property type="component" value="Unassembled WGS sequence"/>
</dbReference>
<evidence type="ECO:0000256" key="2">
    <source>
        <dbReference type="ARBA" id="ARBA00022692"/>
    </source>
</evidence>
<dbReference type="EMBL" id="JAJTJA010000009">
    <property type="protein sequence ID" value="KAH8693876.1"/>
    <property type="molecule type" value="Genomic_DNA"/>
</dbReference>
<feature type="compositionally biased region" description="Basic and acidic residues" evidence="5">
    <location>
        <begin position="22"/>
        <end position="31"/>
    </location>
</feature>
<dbReference type="InterPro" id="IPR011701">
    <property type="entry name" value="MFS"/>
</dbReference>
<dbReference type="PANTHER" id="PTHR23501">
    <property type="entry name" value="MAJOR FACILITATOR SUPERFAMILY"/>
    <property type="match status" value="1"/>
</dbReference>
<evidence type="ECO:0000313" key="7">
    <source>
        <dbReference type="EMBL" id="KAH8693876.1"/>
    </source>
</evidence>
<dbReference type="AlphaFoldDB" id="A0AAD4KLJ2"/>
<evidence type="ECO:0000256" key="4">
    <source>
        <dbReference type="ARBA" id="ARBA00023136"/>
    </source>
</evidence>
<keyword evidence="3 6" id="KW-1133">Transmembrane helix</keyword>
<dbReference type="GO" id="GO:0022857">
    <property type="term" value="F:transmembrane transporter activity"/>
    <property type="evidence" value="ECO:0007669"/>
    <property type="project" value="InterPro"/>
</dbReference>
<accession>A0AAD4KLJ2</accession>
<reference evidence="7" key="1">
    <citation type="submission" date="2021-12" db="EMBL/GenBank/DDBJ databases">
        <title>Convergent genome expansion in fungi linked to evolution of root-endophyte symbiosis.</title>
        <authorList>
            <consortium name="DOE Joint Genome Institute"/>
            <person name="Ke Y.-H."/>
            <person name="Bonito G."/>
            <person name="Liao H.-L."/>
            <person name="Looney B."/>
            <person name="Rojas-Flechas A."/>
            <person name="Nash J."/>
            <person name="Hameed K."/>
            <person name="Schadt C."/>
            <person name="Martin F."/>
            <person name="Crous P.W."/>
            <person name="Miettinen O."/>
            <person name="Magnuson J.K."/>
            <person name="Labbe J."/>
            <person name="Jacobson D."/>
            <person name="Doktycz M.J."/>
            <person name="Veneault-Fourrey C."/>
            <person name="Kuo A."/>
            <person name="Mondo S."/>
            <person name="Calhoun S."/>
            <person name="Riley R."/>
            <person name="Ohm R."/>
            <person name="LaButti K."/>
            <person name="Andreopoulos B."/>
            <person name="Pangilinan J."/>
            <person name="Nolan M."/>
            <person name="Tritt A."/>
            <person name="Clum A."/>
            <person name="Lipzen A."/>
            <person name="Daum C."/>
            <person name="Barry K."/>
            <person name="Grigoriev I.V."/>
            <person name="Vilgalys R."/>
        </authorList>
    </citation>
    <scope>NUCLEOTIDE SEQUENCE</scope>
    <source>
        <strain evidence="7">PMI_201</strain>
    </source>
</reference>
<feature type="transmembrane region" description="Helical" evidence="6">
    <location>
        <begin position="384"/>
        <end position="407"/>
    </location>
</feature>
<evidence type="ECO:0000256" key="3">
    <source>
        <dbReference type="ARBA" id="ARBA00022989"/>
    </source>
</evidence>
<sequence>MAVYRVRKAPQKETPNSSHSTPTRDQEDTDRSTPSPTVAQVEEYKHVFATGFKLVSIVTGVTISYYLLFLNLAIISTATLSITSEFDSLTDMAFQPLSGKIYRYFPLSWSFIAFFFVFELGSAICGAARSSNMFIVGRAIAGLGSSGLFTGTITITSNTLPLQRRPLVMGINMGIGQLGLACGPILGEATVKPHWRDVLSTAIKSLDLTGFALISPAATMFLLALEYGGNQYAWNSSVVVFVSMGSPLVADFYLAIFFQAIQNDSALMSDVHMLPMTLGMVLFTMFTGAITQVTGYYLPWVLAGSCISAIGYGLLSTLNSTTSTARWVGYQILYSAGSGIGNSGVSCFALSYSCPALSRPNLPRHPWAYITIQNLVHLKQIPTAIAIVIFTQNLGGATWIVVANSIFNNSLRKQLSRRASRFGLDPDVIVDTGASSLRNLSLSASQLAAVLESYGTSIDHAMYLGIAVAGGMLLSAWGLGFENVLEIKRLKELTNDNNKREAEPAPEDQATEKRVV</sequence>
<dbReference type="GeneID" id="70249396"/>
<feature type="region of interest" description="Disordered" evidence="5">
    <location>
        <begin position="497"/>
        <end position="516"/>
    </location>
</feature>
<feature type="transmembrane region" description="Helical" evidence="6">
    <location>
        <begin position="297"/>
        <end position="315"/>
    </location>
</feature>
<dbReference type="RefSeq" id="XP_046069546.1">
    <property type="nucleotide sequence ID" value="XM_046219109.1"/>
</dbReference>
<dbReference type="PANTHER" id="PTHR23501:SF155">
    <property type="entry name" value="EFFLUX PUMP AFOB"/>
    <property type="match status" value="1"/>
</dbReference>
<name>A0AAD4KLJ2_9EURO</name>
<proteinExistence type="predicted"/>
<feature type="region of interest" description="Disordered" evidence="5">
    <location>
        <begin position="1"/>
        <end position="37"/>
    </location>
</feature>
<feature type="transmembrane region" description="Helical" evidence="6">
    <location>
        <begin position="237"/>
        <end position="261"/>
    </location>
</feature>
<keyword evidence="4 6" id="KW-0472">Membrane</keyword>
<feature type="transmembrane region" description="Helical" evidence="6">
    <location>
        <begin position="104"/>
        <end position="128"/>
    </location>
</feature>
<feature type="transmembrane region" description="Helical" evidence="6">
    <location>
        <begin position="208"/>
        <end position="225"/>
    </location>
</feature>